<dbReference type="GO" id="GO:0008239">
    <property type="term" value="F:dipeptidyl-peptidase activity"/>
    <property type="evidence" value="ECO:0007669"/>
    <property type="project" value="TreeGrafter"/>
</dbReference>
<dbReference type="GO" id="GO:0046872">
    <property type="term" value="F:metal ion binding"/>
    <property type="evidence" value="ECO:0007669"/>
    <property type="project" value="UniProtKB-KW"/>
</dbReference>
<gene>
    <name evidence="3" type="ORF">Taro_007192</name>
</gene>
<keyword evidence="4" id="KW-1185">Reference proteome</keyword>
<reference evidence="3" key="1">
    <citation type="submission" date="2017-07" db="EMBL/GenBank/DDBJ databases">
        <title>Taro Niue Genome Assembly and Annotation.</title>
        <authorList>
            <person name="Atibalentja N."/>
            <person name="Keating K."/>
            <person name="Fields C.J."/>
        </authorList>
    </citation>
    <scope>NUCLEOTIDE SEQUENCE</scope>
    <source>
        <strain evidence="3">Niue_2</strain>
        <tissue evidence="3">Leaf</tissue>
    </source>
</reference>
<evidence type="ECO:0000313" key="3">
    <source>
        <dbReference type="EMBL" id="MQL74834.1"/>
    </source>
</evidence>
<accession>A0A843TZS9</accession>
<name>A0A843TZS9_COLES</name>
<dbReference type="AlphaFoldDB" id="A0A843TZS9"/>
<evidence type="ECO:0000256" key="2">
    <source>
        <dbReference type="ARBA" id="ARBA00022801"/>
    </source>
</evidence>
<dbReference type="GO" id="GO:0005737">
    <property type="term" value="C:cytoplasm"/>
    <property type="evidence" value="ECO:0007669"/>
    <property type="project" value="TreeGrafter"/>
</dbReference>
<keyword evidence="1" id="KW-0479">Metal-binding</keyword>
<comment type="caution">
    <text evidence="3">The sequence shown here is derived from an EMBL/GenBank/DDBJ whole genome shotgun (WGS) entry which is preliminary data.</text>
</comment>
<evidence type="ECO:0000256" key="1">
    <source>
        <dbReference type="ARBA" id="ARBA00022723"/>
    </source>
</evidence>
<keyword evidence="2" id="KW-0378">Hydrolase</keyword>
<proteinExistence type="predicted"/>
<dbReference type="Proteomes" id="UP000652761">
    <property type="component" value="Unassembled WGS sequence"/>
</dbReference>
<sequence length="161" mass="18325">MEELQELHSALEEAKADIVGLWALRFLINQELLSISFEKSMYVSFLAGCFRSVRFGLEEAHGKGQALQFNWLFEKGAFLCEPDGTFYVNFSKVEGAVEDLSREILTIQARGDKSAAKALLEKYGRMTPQLHDALRKLEQIQVPVDIAPVFHLPEKIWDEVH</sequence>
<dbReference type="PANTHER" id="PTHR23422">
    <property type="entry name" value="DIPEPTIDYL PEPTIDASE III-RELATED"/>
    <property type="match status" value="1"/>
</dbReference>
<organism evidence="3 4">
    <name type="scientific">Colocasia esculenta</name>
    <name type="common">Wild taro</name>
    <name type="synonym">Arum esculentum</name>
    <dbReference type="NCBI Taxonomy" id="4460"/>
    <lineage>
        <taxon>Eukaryota</taxon>
        <taxon>Viridiplantae</taxon>
        <taxon>Streptophyta</taxon>
        <taxon>Embryophyta</taxon>
        <taxon>Tracheophyta</taxon>
        <taxon>Spermatophyta</taxon>
        <taxon>Magnoliopsida</taxon>
        <taxon>Liliopsida</taxon>
        <taxon>Araceae</taxon>
        <taxon>Aroideae</taxon>
        <taxon>Colocasieae</taxon>
        <taxon>Colocasia</taxon>
    </lineage>
</organism>
<evidence type="ECO:0000313" key="4">
    <source>
        <dbReference type="Proteomes" id="UP000652761"/>
    </source>
</evidence>
<dbReference type="EMBL" id="NMUH01000224">
    <property type="protein sequence ID" value="MQL74834.1"/>
    <property type="molecule type" value="Genomic_DNA"/>
</dbReference>
<dbReference type="PANTHER" id="PTHR23422:SF9">
    <property type="entry name" value="ZN-DEPENDENT HYDROLASE"/>
    <property type="match status" value="1"/>
</dbReference>
<protein>
    <submittedName>
        <fullName evidence="3">Uncharacterized protein</fullName>
    </submittedName>
</protein>
<dbReference type="InterPro" id="IPR039461">
    <property type="entry name" value="Peptidase_M49"/>
</dbReference>
<dbReference type="OrthoDB" id="510307at2759"/>